<keyword evidence="8" id="KW-0614">Plasmid</keyword>
<dbReference type="KEGG" id="azm:DM194_15125"/>
<dbReference type="RefSeq" id="WP_111068389.1">
    <property type="nucleotide sequence ID" value="NZ_CP029830.1"/>
</dbReference>
<dbReference type="EMBL" id="CP029830">
    <property type="protein sequence ID" value="AWU95630.1"/>
    <property type="molecule type" value="Genomic_DNA"/>
</dbReference>
<evidence type="ECO:0000313" key="9">
    <source>
        <dbReference type="Proteomes" id="UP000249605"/>
    </source>
</evidence>
<evidence type="ECO:0000313" key="8">
    <source>
        <dbReference type="EMBL" id="AWU95630.1"/>
    </source>
</evidence>
<accession>A0A2U9S7W2</accession>
<geneLocation type="plasmid" evidence="8 9">
    <name>unnamed1</name>
</geneLocation>
<dbReference type="OrthoDB" id="7867060at2"/>
<name>A0A2U9S7W2_9PROT</name>
<evidence type="ECO:0000256" key="1">
    <source>
        <dbReference type="ARBA" id="ARBA00008761"/>
    </source>
</evidence>
<evidence type="ECO:0000256" key="2">
    <source>
        <dbReference type="ARBA" id="ARBA00022578"/>
    </source>
</evidence>
<evidence type="ECO:0000256" key="3">
    <source>
        <dbReference type="ARBA" id="ARBA00023125"/>
    </source>
</evidence>
<dbReference type="GO" id="GO:0006310">
    <property type="term" value="P:DNA recombination"/>
    <property type="evidence" value="ECO:0007669"/>
    <property type="project" value="UniProtKB-KW"/>
</dbReference>
<keyword evidence="3" id="KW-0238">DNA-binding</keyword>
<gene>
    <name evidence="8" type="ORF">DM194_15125</name>
</gene>
<dbReference type="Proteomes" id="UP000249605">
    <property type="component" value="Plasmid unnamed1"/>
</dbReference>
<proteinExistence type="inferred from homology"/>
<evidence type="ECO:0000256" key="5">
    <source>
        <dbReference type="SAM" id="MobiDB-lite"/>
    </source>
</evidence>
<feature type="region of interest" description="Disordered" evidence="5">
    <location>
        <begin position="210"/>
        <end position="232"/>
    </location>
</feature>
<dbReference type="InterPro" id="IPR010095">
    <property type="entry name" value="Cas12f1-like_TNB"/>
</dbReference>
<dbReference type="Pfam" id="PF07282">
    <property type="entry name" value="Cas12f1-like_TNB"/>
    <property type="match status" value="1"/>
</dbReference>
<keyword evidence="9" id="KW-1185">Reference proteome</keyword>
<evidence type="ECO:0000259" key="6">
    <source>
        <dbReference type="Pfam" id="PF01385"/>
    </source>
</evidence>
<dbReference type="GO" id="GO:0032196">
    <property type="term" value="P:transposition"/>
    <property type="evidence" value="ECO:0007669"/>
    <property type="project" value="UniProtKB-KW"/>
</dbReference>
<comment type="similarity">
    <text evidence="1">In the C-terminal section; belongs to the transposase 35 family.</text>
</comment>
<keyword evidence="2" id="KW-0815">Transposition</keyword>
<dbReference type="Pfam" id="PF01385">
    <property type="entry name" value="OrfB_IS605"/>
    <property type="match status" value="1"/>
</dbReference>
<dbReference type="GO" id="GO:0003677">
    <property type="term" value="F:DNA binding"/>
    <property type="evidence" value="ECO:0007669"/>
    <property type="project" value="UniProtKB-KW"/>
</dbReference>
<dbReference type="NCBIfam" id="NF040570">
    <property type="entry name" value="guided_TnpB"/>
    <property type="match status" value="1"/>
</dbReference>
<keyword evidence="4" id="KW-0233">DNA recombination</keyword>
<reference evidence="8 9" key="1">
    <citation type="submission" date="2018-06" db="EMBL/GenBank/DDBJ databases">
        <title>Complete genome sequencing of Azospirillum sp. M2T2B2.</title>
        <authorList>
            <person name="Heo J."/>
            <person name="Kim S.-J."/>
            <person name="Kwon S.-W."/>
            <person name="Anandham R."/>
        </authorList>
    </citation>
    <scope>NUCLEOTIDE SEQUENCE [LARGE SCALE GENOMIC DNA]</scope>
    <source>
        <strain evidence="8 9">M2T2B2</strain>
        <plasmid evidence="8 9">unnamed1</plasmid>
    </source>
</reference>
<feature type="domain" description="Cas12f1-like TNB" evidence="7">
    <location>
        <begin position="107"/>
        <end position="180"/>
    </location>
</feature>
<protein>
    <recommendedName>
        <fullName evidence="10">Transposase</fullName>
    </recommendedName>
</protein>
<feature type="domain" description="Probable transposase IS891/IS1136/IS1341" evidence="6">
    <location>
        <begin position="15"/>
        <end position="77"/>
    </location>
</feature>
<evidence type="ECO:0000256" key="4">
    <source>
        <dbReference type="ARBA" id="ARBA00023172"/>
    </source>
</evidence>
<evidence type="ECO:0008006" key="10">
    <source>
        <dbReference type="Google" id="ProtNLM"/>
    </source>
</evidence>
<organism evidence="8 9">
    <name type="scientific">Azospirillum ramasamyi</name>
    <dbReference type="NCBI Taxonomy" id="682998"/>
    <lineage>
        <taxon>Bacteria</taxon>
        <taxon>Pseudomonadati</taxon>
        <taxon>Pseudomonadota</taxon>
        <taxon>Alphaproteobacteria</taxon>
        <taxon>Rhodospirillales</taxon>
        <taxon>Azospirillaceae</taxon>
        <taxon>Azospirillum</taxon>
    </lineage>
</organism>
<dbReference type="InterPro" id="IPR001959">
    <property type="entry name" value="Transposase"/>
</dbReference>
<dbReference type="NCBIfam" id="TIGR01766">
    <property type="entry name" value="IS200/IS605 family accessory protein TnpB-like domain"/>
    <property type="match status" value="1"/>
</dbReference>
<sequence length="232" mass="24927">MLAAARQWKGRPQGQAAILAGKKKGSRNRAKARQALARFEARLRRRRQDGLHKATAVIARSYRLVVVEDLKVRNMTASAAGTVEEPGVNVKAKAGLNRAMLDVAPGTVRRMLEYKVKRHGGKLVAVDPRSTSQTCSCCGRHPKDAPETAHLPHGRVSRERFVCPLCSFASDADLNAARNILARGKLAINDNVDDLVVTAGGSPVEACGALGTGRAMQQEPKKRQPSGLPKAA</sequence>
<evidence type="ECO:0000259" key="7">
    <source>
        <dbReference type="Pfam" id="PF07282"/>
    </source>
</evidence>
<dbReference type="AlphaFoldDB" id="A0A2U9S7W2"/>